<comment type="caution">
    <text evidence="1">The sequence shown here is derived from an EMBL/GenBank/DDBJ whole genome shotgun (WGS) entry which is preliminary data.</text>
</comment>
<reference evidence="1 2" key="2">
    <citation type="journal article" date="2022" name="Mol. Ecol. Resour.">
        <title>The genomes of chicory, endive, great burdock and yacon provide insights into Asteraceae paleo-polyploidization history and plant inulin production.</title>
        <authorList>
            <person name="Fan W."/>
            <person name="Wang S."/>
            <person name="Wang H."/>
            <person name="Wang A."/>
            <person name="Jiang F."/>
            <person name="Liu H."/>
            <person name="Zhao H."/>
            <person name="Xu D."/>
            <person name="Zhang Y."/>
        </authorList>
    </citation>
    <scope>NUCLEOTIDE SEQUENCE [LARGE SCALE GENOMIC DNA]</scope>
    <source>
        <strain evidence="2">cv. Yunnan</strain>
        <tissue evidence="1">Leaves</tissue>
    </source>
</reference>
<dbReference type="Proteomes" id="UP001056120">
    <property type="component" value="Linkage Group LG10"/>
</dbReference>
<gene>
    <name evidence="1" type="ORF">L1987_30614</name>
</gene>
<accession>A0ACB9I5Y9</accession>
<evidence type="ECO:0000313" key="2">
    <source>
        <dbReference type="Proteomes" id="UP001056120"/>
    </source>
</evidence>
<keyword evidence="2" id="KW-1185">Reference proteome</keyword>
<name>A0ACB9I5Y9_9ASTR</name>
<organism evidence="1 2">
    <name type="scientific">Smallanthus sonchifolius</name>
    <dbReference type="NCBI Taxonomy" id="185202"/>
    <lineage>
        <taxon>Eukaryota</taxon>
        <taxon>Viridiplantae</taxon>
        <taxon>Streptophyta</taxon>
        <taxon>Embryophyta</taxon>
        <taxon>Tracheophyta</taxon>
        <taxon>Spermatophyta</taxon>
        <taxon>Magnoliopsida</taxon>
        <taxon>eudicotyledons</taxon>
        <taxon>Gunneridae</taxon>
        <taxon>Pentapetalae</taxon>
        <taxon>asterids</taxon>
        <taxon>campanulids</taxon>
        <taxon>Asterales</taxon>
        <taxon>Asteraceae</taxon>
        <taxon>Asteroideae</taxon>
        <taxon>Heliantheae alliance</taxon>
        <taxon>Millerieae</taxon>
        <taxon>Smallanthus</taxon>
    </lineage>
</organism>
<evidence type="ECO:0000313" key="1">
    <source>
        <dbReference type="EMBL" id="KAI3802482.1"/>
    </source>
</evidence>
<protein>
    <submittedName>
        <fullName evidence="1">Uncharacterized protein</fullName>
    </submittedName>
</protein>
<dbReference type="EMBL" id="CM042027">
    <property type="protein sequence ID" value="KAI3802482.1"/>
    <property type="molecule type" value="Genomic_DNA"/>
</dbReference>
<sequence length="303" mass="35302">MIRNRWCSMYILKLGWICGTVLIIIGWDPTVLIEFLEWGNNRENKSAVEILYNPYHTQWPNVSLLRVGWRVKFRFGRVLFWVRFWDRDGKGLGADITAFLSSDEGRYGEVIYWYAQDLKNGNHIWGLTDWASWSKDEKNRGVMSRVAGLLMEKGTECKLGLNRNFATGHKCHSDWANNWELSPTTWCLLGCSDRGYFWGLDIRVKTQVRLSQGFLPHSLTFYAFHKHPHKFLHFIPLHIPSNLHSNLPFLAHLPTVYPLVPVNRPTYHWHTSRQALNNRTPPTIRTHQPPGDSRPLPVNTSLL</sequence>
<reference evidence="2" key="1">
    <citation type="journal article" date="2022" name="Mol. Ecol. Resour.">
        <title>The genomes of chicory, endive, great burdock and yacon provide insights into Asteraceae palaeo-polyploidization history and plant inulin production.</title>
        <authorList>
            <person name="Fan W."/>
            <person name="Wang S."/>
            <person name="Wang H."/>
            <person name="Wang A."/>
            <person name="Jiang F."/>
            <person name="Liu H."/>
            <person name="Zhao H."/>
            <person name="Xu D."/>
            <person name="Zhang Y."/>
        </authorList>
    </citation>
    <scope>NUCLEOTIDE SEQUENCE [LARGE SCALE GENOMIC DNA]</scope>
    <source>
        <strain evidence="2">cv. Yunnan</strain>
    </source>
</reference>
<proteinExistence type="predicted"/>